<accession>A0ABS4IRT3</accession>
<dbReference type="SUPFAM" id="SSF51445">
    <property type="entry name" value="(Trans)glycosidases"/>
    <property type="match status" value="1"/>
</dbReference>
<evidence type="ECO:0000256" key="1">
    <source>
        <dbReference type="SAM" id="SignalP"/>
    </source>
</evidence>
<feature type="signal peptide" evidence="1">
    <location>
        <begin position="1"/>
        <end position="30"/>
    </location>
</feature>
<dbReference type="Pfam" id="PF00395">
    <property type="entry name" value="SLH"/>
    <property type="match status" value="2"/>
</dbReference>
<dbReference type="PROSITE" id="PS51910">
    <property type="entry name" value="GH18_2"/>
    <property type="match status" value="1"/>
</dbReference>
<dbReference type="InterPro" id="IPR001119">
    <property type="entry name" value="SLH_dom"/>
</dbReference>
<evidence type="ECO:0000313" key="5">
    <source>
        <dbReference type="Proteomes" id="UP001519287"/>
    </source>
</evidence>
<evidence type="ECO:0000313" key="4">
    <source>
        <dbReference type="EMBL" id="MBP1990277.1"/>
    </source>
</evidence>
<organism evidence="4 5">
    <name type="scientific">Paenibacillus eucommiae</name>
    <dbReference type="NCBI Taxonomy" id="1355755"/>
    <lineage>
        <taxon>Bacteria</taxon>
        <taxon>Bacillati</taxon>
        <taxon>Bacillota</taxon>
        <taxon>Bacilli</taxon>
        <taxon>Bacillales</taxon>
        <taxon>Paenibacillaceae</taxon>
        <taxon>Paenibacillus</taxon>
    </lineage>
</organism>
<feature type="domain" description="SLH" evidence="2">
    <location>
        <begin position="172"/>
        <end position="234"/>
    </location>
</feature>
<evidence type="ECO:0000259" key="2">
    <source>
        <dbReference type="PROSITE" id="PS51272"/>
    </source>
</evidence>
<name>A0ABS4IRT3_9BACL</name>
<comment type="caution">
    <text evidence="4">The sequence shown here is derived from an EMBL/GenBank/DDBJ whole genome shotgun (WGS) entry which is preliminary data.</text>
</comment>
<proteinExistence type="predicted"/>
<dbReference type="Pfam" id="PF00704">
    <property type="entry name" value="Glyco_hydro_18"/>
    <property type="match status" value="1"/>
</dbReference>
<dbReference type="RefSeq" id="WP_209971059.1">
    <property type="nucleotide sequence ID" value="NZ_JAGGLB010000004.1"/>
</dbReference>
<dbReference type="InterPro" id="IPR001223">
    <property type="entry name" value="Glyco_hydro18_cat"/>
</dbReference>
<dbReference type="InterPro" id="IPR011583">
    <property type="entry name" value="Chitinase_II/V-like_cat"/>
</dbReference>
<dbReference type="Gene3D" id="3.20.20.80">
    <property type="entry name" value="Glycosidases"/>
    <property type="match status" value="1"/>
</dbReference>
<feature type="domain" description="GH18" evidence="3">
    <location>
        <begin position="233"/>
        <end position="549"/>
    </location>
</feature>
<dbReference type="PANTHER" id="PTHR46066">
    <property type="entry name" value="CHITINASE DOMAIN-CONTAINING PROTEIN 1 FAMILY MEMBER"/>
    <property type="match status" value="1"/>
</dbReference>
<protein>
    <recommendedName>
        <fullName evidence="6">Glycoside hydrolase</fullName>
    </recommendedName>
</protein>
<evidence type="ECO:0000259" key="3">
    <source>
        <dbReference type="PROSITE" id="PS51910"/>
    </source>
</evidence>
<dbReference type="PANTHER" id="PTHR46066:SF2">
    <property type="entry name" value="CHITINASE DOMAIN-CONTAINING PROTEIN 1"/>
    <property type="match status" value="1"/>
</dbReference>
<dbReference type="Proteomes" id="UP001519287">
    <property type="component" value="Unassembled WGS sequence"/>
</dbReference>
<feature type="domain" description="SLH" evidence="2">
    <location>
        <begin position="33"/>
        <end position="96"/>
    </location>
</feature>
<dbReference type="EMBL" id="JAGGLB010000004">
    <property type="protein sequence ID" value="MBP1990277.1"/>
    <property type="molecule type" value="Genomic_DNA"/>
</dbReference>
<reference evidence="4 5" key="1">
    <citation type="submission" date="2021-03" db="EMBL/GenBank/DDBJ databases">
        <title>Genomic Encyclopedia of Type Strains, Phase IV (KMG-IV): sequencing the most valuable type-strain genomes for metagenomic binning, comparative biology and taxonomic classification.</title>
        <authorList>
            <person name="Goeker M."/>
        </authorList>
    </citation>
    <scope>NUCLEOTIDE SEQUENCE [LARGE SCALE GENOMIC DNA]</scope>
    <source>
        <strain evidence="4 5">DSM 26048</strain>
    </source>
</reference>
<dbReference type="SMART" id="SM00636">
    <property type="entry name" value="Glyco_18"/>
    <property type="match status" value="1"/>
</dbReference>
<keyword evidence="5" id="KW-1185">Reference proteome</keyword>
<feature type="domain" description="SLH" evidence="2">
    <location>
        <begin position="98"/>
        <end position="159"/>
    </location>
</feature>
<dbReference type="InterPro" id="IPR017853">
    <property type="entry name" value="GH"/>
</dbReference>
<evidence type="ECO:0008006" key="6">
    <source>
        <dbReference type="Google" id="ProtNLM"/>
    </source>
</evidence>
<feature type="chain" id="PRO_5047487286" description="Glycoside hydrolase" evidence="1">
    <location>
        <begin position="31"/>
        <end position="549"/>
    </location>
</feature>
<gene>
    <name evidence="4" type="ORF">J2Z66_001875</name>
</gene>
<keyword evidence="1" id="KW-0732">Signal</keyword>
<dbReference type="PROSITE" id="PS51272">
    <property type="entry name" value="SLH"/>
    <property type="match status" value="3"/>
</dbReference>
<sequence length="549" mass="61250">MLKKVGLKVGLKAGLLVLLFAMLFTSSAFAYDVQLRPFTDEEFDYSRDPIYTLSALGIIDGFSDQTYRPSEALSREAFIKLLVMAAKIETKQATGSIPADVAKDRWSAPYISVAYERKWVDSLLDKAGLFHPAQTITRQEVAMLMGKFLLDSESEDVRQQWLATDWKQERASRAFKDQTTINEAMQPYVYYTAHRGIMEGDTAGFKPKEPLIRKQAAAVIYRLIDTTIAGQKIDFTGFYAIESYGAITQMNKLSDVIFGWSHLEYATTGTAKLNTDTTVNRIPLGSEEVIAAADTAQISKELMVFYDSNNLKDFLKDKPAQKAFISSLLITLNNPTYQFTGVSIDFEGLREASSAADYLAFLQDLKDQLGTYTLSVSVPPTYYYPGYDLKGIGKLADLVILMAYDFTHSGLTPNESKLPSAPLPLVNDTVQIALASIPKEKLVLGISKQANQWVTTNGVTRAPVSPAIADVEKRLAMAGVTQTWMLPYFVKQAWFEDARGSHEMYYEDTQSIAKKLWLAKFYDLKGVSLWFMGSYTAADWVLIGQQSAK</sequence>